<sequence length="86" mass="9816">MSLGPSCYGSFEALWPRTSKRRMGIVFWDAERFESTTLQRAFDGIQPWQQAEREGEGNKSPEENLQLTTTTVPYVRELMEAFGPIG</sequence>
<dbReference type="Proteomes" id="UP001148737">
    <property type="component" value="Unassembled WGS sequence"/>
</dbReference>
<protein>
    <submittedName>
        <fullName evidence="1">Uncharacterized protein</fullName>
    </submittedName>
</protein>
<accession>A0ACC1QGW4</accession>
<evidence type="ECO:0000313" key="2">
    <source>
        <dbReference type="Proteomes" id="UP001148737"/>
    </source>
</evidence>
<proteinExistence type="predicted"/>
<comment type="caution">
    <text evidence="1">The sequence shown here is derived from an EMBL/GenBank/DDBJ whole genome shotgun (WGS) entry which is preliminary data.</text>
</comment>
<name>A0ACC1QGW4_9HYPO</name>
<keyword evidence="2" id="KW-1185">Reference proteome</keyword>
<reference evidence="1" key="1">
    <citation type="submission" date="2022-07" db="EMBL/GenBank/DDBJ databases">
        <title>Genome Sequence of Lecanicillium saksenae.</title>
        <authorList>
            <person name="Buettner E."/>
        </authorList>
    </citation>
    <scope>NUCLEOTIDE SEQUENCE</scope>
    <source>
        <strain evidence="1">VT-O1</strain>
    </source>
</reference>
<dbReference type="EMBL" id="JANAKD010002477">
    <property type="protein sequence ID" value="KAJ3473519.1"/>
    <property type="molecule type" value="Genomic_DNA"/>
</dbReference>
<evidence type="ECO:0000313" key="1">
    <source>
        <dbReference type="EMBL" id="KAJ3473519.1"/>
    </source>
</evidence>
<gene>
    <name evidence="1" type="ORF">NLG97_g10263</name>
</gene>
<organism evidence="1 2">
    <name type="scientific">Lecanicillium saksenae</name>
    <dbReference type="NCBI Taxonomy" id="468837"/>
    <lineage>
        <taxon>Eukaryota</taxon>
        <taxon>Fungi</taxon>
        <taxon>Dikarya</taxon>
        <taxon>Ascomycota</taxon>
        <taxon>Pezizomycotina</taxon>
        <taxon>Sordariomycetes</taxon>
        <taxon>Hypocreomycetidae</taxon>
        <taxon>Hypocreales</taxon>
        <taxon>Cordycipitaceae</taxon>
        <taxon>Lecanicillium</taxon>
    </lineage>
</organism>